<dbReference type="Proteomes" id="UP000198728">
    <property type="component" value="Unassembled WGS sequence"/>
</dbReference>
<dbReference type="STRING" id="441112.SAMN04488094_111116"/>
<keyword evidence="3" id="KW-1185">Reference proteome</keyword>
<dbReference type="RefSeq" id="WP_143089900.1">
    <property type="nucleotide sequence ID" value="NZ_FOLG01000011.1"/>
</dbReference>
<keyword evidence="1" id="KW-0732">Signal</keyword>
<evidence type="ECO:0000313" key="3">
    <source>
        <dbReference type="Proteomes" id="UP000198728"/>
    </source>
</evidence>
<feature type="chain" id="PRO_5011435341" description="Argininosuccinate lyase" evidence="1">
    <location>
        <begin position="23"/>
        <end position="61"/>
    </location>
</feature>
<feature type="signal peptide" evidence="1">
    <location>
        <begin position="1"/>
        <end position="22"/>
    </location>
</feature>
<sequence length="61" mass="5986">MRRGLFLLLGLCALSACGVDGAPVPPSDRPDHVQPGITLSGSAKVGVVGGSGGTRLVSGID</sequence>
<protein>
    <recommendedName>
        <fullName evidence="4">Argininosuccinate lyase</fullName>
    </recommendedName>
</protein>
<evidence type="ECO:0000313" key="2">
    <source>
        <dbReference type="EMBL" id="SFC92307.1"/>
    </source>
</evidence>
<dbReference type="EMBL" id="FOLG01000011">
    <property type="protein sequence ID" value="SFC92307.1"/>
    <property type="molecule type" value="Genomic_DNA"/>
</dbReference>
<proteinExistence type="predicted"/>
<dbReference type="PROSITE" id="PS51257">
    <property type="entry name" value="PROKAR_LIPOPROTEIN"/>
    <property type="match status" value="1"/>
</dbReference>
<evidence type="ECO:0000256" key="1">
    <source>
        <dbReference type="SAM" id="SignalP"/>
    </source>
</evidence>
<gene>
    <name evidence="2" type="ORF">SAMN04488094_111116</name>
</gene>
<dbReference type="AlphaFoldDB" id="A0A1I1N3V1"/>
<organism evidence="2 3">
    <name type="scientific">Tropicimonas isoalkanivorans</name>
    <dbReference type="NCBI Taxonomy" id="441112"/>
    <lineage>
        <taxon>Bacteria</taxon>
        <taxon>Pseudomonadati</taxon>
        <taxon>Pseudomonadota</taxon>
        <taxon>Alphaproteobacteria</taxon>
        <taxon>Rhodobacterales</taxon>
        <taxon>Roseobacteraceae</taxon>
        <taxon>Tropicimonas</taxon>
    </lineage>
</organism>
<evidence type="ECO:0008006" key="4">
    <source>
        <dbReference type="Google" id="ProtNLM"/>
    </source>
</evidence>
<accession>A0A1I1N3V1</accession>
<name>A0A1I1N3V1_9RHOB</name>
<reference evidence="2 3" key="1">
    <citation type="submission" date="2016-10" db="EMBL/GenBank/DDBJ databases">
        <authorList>
            <person name="de Groot N.N."/>
        </authorList>
    </citation>
    <scope>NUCLEOTIDE SEQUENCE [LARGE SCALE GENOMIC DNA]</scope>
    <source>
        <strain evidence="2 3">DSM 19548</strain>
    </source>
</reference>